<dbReference type="Pfam" id="PF02371">
    <property type="entry name" value="Transposase_20"/>
    <property type="match status" value="1"/>
</dbReference>
<proteinExistence type="predicted"/>
<organism evidence="2">
    <name type="scientific">termite gut metagenome</name>
    <dbReference type="NCBI Taxonomy" id="433724"/>
    <lineage>
        <taxon>unclassified sequences</taxon>
        <taxon>metagenomes</taxon>
        <taxon>organismal metagenomes</taxon>
    </lineage>
</organism>
<dbReference type="InterPro" id="IPR003346">
    <property type="entry name" value="Transposase_20"/>
</dbReference>
<evidence type="ECO:0000259" key="1">
    <source>
        <dbReference type="Pfam" id="PF02371"/>
    </source>
</evidence>
<comment type="caution">
    <text evidence="2">The sequence shown here is derived from an EMBL/GenBank/DDBJ whole genome shotgun (WGS) entry which is preliminary data.</text>
</comment>
<name>A0A5J4RD92_9ZZZZ</name>
<dbReference type="EMBL" id="SNRY01001411">
    <property type="protein sequence ID" value="KAA6331130.1"/>
    <property type="molecule type" value="Genomic_DNA"/>
</dbReference>
<accession>A0A5J4RD92</accession>
<evidence type="ECO:0000313" key="2">
    <source>
        <dbReference type="EMBL" id="KAA6331130.1"/>
    </source>
</evidence>
<dbReference type="GO" id="GO:0003677">
    <property type="term" value="F:DNA binding"/>
    <property type="evidence" value="ECO:0007669"/>
    <property type="project" value="InterPro"/>
</dbReference>
<dbReference type="GO" id="GO:0006313">
    <property type="term" value="P:DNA transposition"/>
    <property type="evidence" value="ECO:0007669"/>
    <property type="project" value="InterPro"/>
</dbReference>
<dbReference type="GO" id="GO:0004803">
    <property type="term" value="F:transposase activity"/>
    <property type="evidence" value="ECO:0007669"/>
    <property type="project" value="InterPro"/>
</dbReference>
<reference evidence="2" key="1">
    <citation type="submission" date="2019-03" db="EMBL/GenBank/DDBJ databases">
        <title>Single cell metagenomics reveals metabolic interactions within the superorganism composed of flagellate Streblomastix strix and complex community of Bacteroidetes bacteria on its surface.</title>
        <authorList>
            <person name="Treitli S.C."/>
            <person name="Kolisko M."/>
            <person name="Husnik F."/>
            <person name="Keeling P."/>
            <person name="Hampl V."/>
        </authorList>
    </citation>
    <scope>NUCLEOTIDE SEQUENCE</scope>
    <source>
        <strain evidence="2">STM</strain>
    </source>
</reference>
<sequence length="60" mass="6732">MLCQTNGFLLSGNIRQVVSYAGLDVKMSESGHYKGRTRISKQGEHPSEKLSVYARIECRT</sequence>
<feature type="domain" description="Transposase IS116/IS110/IS902 C-terminal" evidence="1">
    <location>
        <begin position="14"/>
        <end position="45"/>
    </location>
</feature>
<protein>
    <recommendedName>
        <fullName evidence="1">Transposase IS116/IS110/IS902 C-terminal domain-containing protein</fullName>
    </recommendedName>
</protein>
<dbReference type="AlphaFoldDB" id="A0A5J4RD92"/>
<gene>
    <name evidence="2" type="ORF">EZS27_020233</name>
</gene>